<keyword evidence="1" id="KW-0472">Membrane</keyword>
<accession>A0ABY5YJ14</accession>
<evidence type="ECO:0000259" key="2">
    <source>
        <dbReference type="SMART" id="SM00563"/>
    </source>
</evidence>
<keyword evidence="3" id="KW-0808">Transferase</keyword>
<dbReference type="RefSeq" id="WP_260561189.1">
    <property type="nucleotide sequence ID" value="NZ_BAABEC010000069.1"/>
</dbReference>
<name>A0ABY5YJ14_9DEIO</name>
<dbReference type="EMBL" id="CP104213">
    <property type="protein sequence ID" value="UWX64931.1"/>
    <property type="molecule type" value="Genomic_DNA"/>
</dbReference>
<dbReference type="SMART" id="SM00563">
    <property type="entry name" value="PlsC"/>
    <property type="match status" value="1"/>
</dbReference>
<keyword evidence="1" id="KW-0812">Transmembrane</keyword>
<evidence type="ECO:0000256" key="1">
    <source>
        <dbReference type="SAM" id="Phobius"/>
    </source>
</evidence>
<keyword evidence="3" id="KW-0012">Acyltransferase</keyword>
<organism evidence="3 4">
    <name type="scientific">Deinococcus rubellus</name>
    <dbReference type="NCBI Taxonomy" id="1889240"/>
    <lineage>
        <taxon>Bacteria</taxon>
        <taxon>Thermotogati</taxon>
        <taxon>Deinococcota</taxon>
        <taxon>Deinococci</taxon>
        <taxon>Deinococcales</taxon>
        <taxon>Deinococcaceae</taxon>
        <taxon>Deinococcus</taxon>
    </lineage>
</organism>
<dbReference type="SUPFAM" id="SSF69593">
    <property type="entry name" value="Glycerol-3-phosphate (1)-acyltransferase"/>
    <property type="match status" value="1"/>
</dbReference>
<evidence type="ECO:0000313" key="3">
    <source>
        <dbReference type="EMBL" id="UWX64931.1"/>
    </source>
</evidence>
<protein>
    <submittedName>
        <fullName evidence="3">Lysophospholipid acyltransferase family protein</fullName>
    </submittedName>
</protein>
<keyword evidence="4" id="KW-1185">Reference proteome</keyword>
<dbReference type="Pfam" id="PF01553">
    <property type="entry name" value="Acyltransferase"/>
    <property type="match status" value="1"/>
</dbReference>
<dbReference type="InterPro" id="IPR002123">
    <property type="entry name" value="Plipid/glycerol_acylTrfase"/>
</dbReference>
<evidence type="ECO:0000313" key="4">
    <source>
        <dbReference type="Proteomes" id="UP001060261"/>
    </source>
</evidence>
<dbReference type="Proteomes" id="UP001060261">
    <property type="component" value="Chromosome"/>
</dbReference>
<feature type="domain" description="Phospholipid/glycerol acyltransferase" evidence="2">
    <location>
        <begin position="43"/>
        <end position="148"/>
    </location>
</feature>
<sequence>MTGKFNFDKSDFFEWTLRTTIRRQIRNGLRGVWVRGGLPAGAAVLAPSHQSWWDGYALREVAWQLGQPFGVLMSERQLTTFPFLRLIGAIGAHELRPALRLLQAGSWVVVFPEGRIETPGKVRRVQAGAAWLAGASGAALIPVALRVVLRGQPRPEAYMRFGQAVSGPDLPEALQAELELLDAELLGSDPEQPLAGYLRFVGGPSGRDGQPDLAARWLAQLTREI</sequence>
<keyword evidence="1" id="KW-1133">Transmembrane helix</keyword>
<dbReference type="GO" id="GO:0016746">
    <property type="term" value="F:acyltransferase activity"/>
    <property type="evidence" value="ECO:0007669"/>
    <property type="project" value="UniProtKB-KW"/>
</dbReference>
<proteinExistence type="predicted"/>
<gene>
    <name evidence="3" type="ORF">N0D28_04525</name>
</gene>
<dbReference type="CDD" id="cd06551">
    <property type="entry name" value="LPLAT"/>
    <property type="match status" value="1"/>
</dbReference>
<feature type="transmembrane region" description="Helical" evidence="1">
    <location>
        <begin position="129"/>
        <end position="149"/>
    </location>
</feature>
<reference evidence="3" key="1">
    <citation type="submission" date="2022-09" db="EMBL/GenBank/DDBJ databases">
        <title>genome sequence of Deinococcus rubellus.</title>
        <authorList>
            <person name="Srinivasan S."/>
        </authorList>
    </citation>
    <scope>NUCLEOTIDE SEQUENCE</scope>
    <source>
        <strain evidence="3">Ant6</strain>
    </source>
</reference>